<reference evidence="2 3" key="1">
    <citation type="journal article" date="2018" name="Front. Plant Sci.">
        <title>Red Clover (Trifolium pratense) and Zigzag Clover (T. medium) - A Picture of Genomic Similarities and Differences.</title>
        <authorList>
            <person name="Dluhosova J."/>
            <person name="Istvanek J."/>
            <person name="Nedelnik J."/>
            <person name="Repkova J."/>
        </authorList>
    </citation>
    <scope>NUCLEOTIDE SEQUENCE [LARGE SCALE GENOMIC DNA]</scope>
    <source>
        <strain evidence="3">cv. 10/8</strain>
        <tissue evidence="2">Leaf</tissue>
    </source>
</reference>
<dbReference type="AlphaFoldDB" id="A0A392SJK5"/>
<dbReference type="EMBL" id="LXQA010395753">
    <property type="protein sequence ID" value="MCI49088.1"/>
    <property type="molecule type" value="Genomic_DNA"/>
</dbReference>
<comment type="caution">
    <text evidence="2">The sequence shown here is derived from an EMBL/GenBank/DDBJ whole genome shotgun (WGS) entry which is preliminary data.</text>
</comment>
<protein>
    <submittedName>
        <fullName evidence="2">Uncharacterized protein</fullName>
    </submittedName>
</protein>
<evidence type="ECO:0000313" key="2">
    <source>
        <dbReference type="EMBL" id="MCI49088.1"/>
    </source>
</evidence>
<feature type="region of interest" description="Disordered" evidence="1">
    <location>
        <begin position="1"/>
        <end position="42"/>
    </location>
</feature>
<dbReference type="Proteomes" id="UP000265520">
    <property type="component" value="Unassembled WGS sequence"/>
</dbReference>
<feature type="compositionally biased region" description="Basic and acidic residues" evidence="1">
    <location>
        <begin position="1"/>
        <end position="12"/>
    </location>
</feature>
<sequence length="42" mass="4783">CENRVLRSDKNSGGETTVPDLQSGGWTKEEDEDSYSTFRFKI</sequence>
<feature type="non-terminal residue" evidence="2">
    <location>
        <position position="1"/>
    </location>
</feature>
<keyword evidence="3" id="KW-1185">Reference proteome</keyword>
<name>A0A392SJK5_9FABA</name>
<evidence type="ECO:0000313" key="3">
    <source>
        <dbReference type="Proteomes" id="UP000265520"/>
    </source>
</evidence>
<proteinExistence type="predicted"/>
<organism evidence="2 3">
    <name type="scientific">Trifolium medium</name>
    <dbReference type="NCBI Taxonomy" id="97028"/>
    <lineage>
        <taxon>Eukaryota</taxon>
        <taxon>Viridiplantae</taxon>
        <taxon>Streptophyta</taxon>
        <taxon>Embryophyta</taxon>
        <taxon>Tracheophyta</taxon>
        <taxon>Spermatophyta</taxon>
        <taxon>Magnoliopsida</taxon>
        <taxon>eudicotyledons</taxon>
        <taxon>Gunneridae</taxon>
        <taxon>Pentapetalae</taxon>
        <taxon>rosids</taxon>
        <taxon>fabids</taxon>
        <taxon>Fabales</taxon>
        <taxon>Fabaceae</taxon>
        <taxon>Papilionoideae</taxon>
        <taxon>50 kb inversion clade</taxon>
        <taxon>NPAAA clade</taxon>
        <taxon>Hologalegina</taxon>
        <taxon>IRL clade</taxon>
        <taxon>Trifolieae</taxon>
        <taxon>Trifolium</taxon>
    </lineage>
</organism>
<accession>A0A392SJK5</accession>
<evidence type="ECO:0000256" key="1">
    <source>
        <dbReference type="SAM" id="MobiDB-lite"/>
    </source>
</evidence>